<proteinExistence type="inferred from homology"/>
<dbReference type="CDD" id="cd16343">
    <property type="entry name" value="LMWPTP"/>
    <property type="match status" value="1"/>
</dbReference>
<keyword evidence="3" id="KW-0378">Hydrolase</keyword>
<reference evidence="7 9" key="1">
    <citation type="submission" date="2015-07" db="EMBL/GenBank/DDBJ databases">
        <authorList>
            <person name="Noorani M."/>
        </authorList>
    </citation>
    <scope>NUCLEOTIDE SEQUENCE [LARGE SCALE GENOMIC DNA]</scope>
    <source>
        <strain evidence="7 9">W1435</strain>
    </source>
</reference>
<dbReference type="InterPro" id="IPR050438">
    <property type="entry name" value="LMW_PTPase"/>
</dbReference>
<feature type="active site" evidence="5">
    <location>
        <position position="21"/>
    </location>
</feature>
<feature type="active site" description="Proton donor" evidence="5">
    <location>
        <position position="134"/>
    </location>
</feature>
<dbReference type="AlphaFoldDB" id="A0A0K1NKP5"/>
<dbReference type="Gene3D" id="3.40.50.2300">
    <property type="match status" value="1"/>
</dbReference>
<dbReference type="RefSeq" id="WP_025078393.1">
    <property type="nucleotide sequence ID" value="NZ_BAKO01000014.1"/>
</dbReference>
<dbReference type="Pfam" id="PF01451">
    <property type="entry name" value="LMWPc"/>
    <property type="match status" value="1"/>
</dbReference>
<evidence type="ECO:0000256" key="3">
    <source>
        <dbReference type="ARBA" id="ARBA00022801"/>
    </source>
</evidence>
<comment type="similarity">
    <text evidence="1">Belongs to the low molecular weight phosphotyrosine protein phosphatase family.</text>
</comment>
<dbReference type="KEGG" id="pfus:ADJ77_03250"/>
<dbReference type="InterPro" id="IPR023485">
    <property type="entry name" value="Ptyr_pPase"/>
</dbReference>
<feature type="active site" description="Nucleophile" evidence="5">
    <location>
        <position position="15"/>
    </location>
</feature>
<dbReference type="InterPro" id="IPR017867">
    <property type="entry name" value="Tyr_phospatase_low_mol_wt"/>
</dbReference>
<organism evidence="7 9">
    <name type="scientific">Prevotella fusca JCM 17724</name>
    <dbReference type="NCBI Taxonomy" id="1236517"/>
    <lineage>
        <taxon>Bacteria</taxon>
        <taxon>Pseudomonadati</taxon>
        <taxon>Bacteroidota</taxon>
        <taxon>Bacteroidia</taxon>
        <taxon>Bacteroidales</taxon>
        <taxon>Prevotellaceae</taxon>
        <taxon>Prevotella</taxon>
    </lineage>
</organism>
<dbReference type="Proteomes" id="UP000682005">
    <property type="component" value="Chromosome 1"/>
</dbReference>
<dbReference type="PANTHER" id="PTHR11717">
    <property type="entry name" value="LOW MOLECULAR WEIGHT PROTEIN TYROSINE PHOSPHATASE"/>
    <property type="match status" value="1"/>
</dbReference>
<dbReference type="GO" id="GO:0004725">
    <property type="term" value="F:protein tyrosine phosphatase activity"/>
    <property type="evidence" value="ECO:0007669"/>
    <property type="project" value="UniProtKB-EC"/>
</dbReference>
<dbReference type="eggNOG" id="COG0394">
    <property type="taxonomic scope" value="Bacteria"/>
</dbReference>
<evidence type="ECO:0000256" key="1">
    <source>
        <dbReference type="ARBA" id="ARBA00011063"/>
    </source>
</evidence>
<dbReference type="SUPFAM" id="SSF52788">
    <property type="entry name" value="Phosphotyrosine protein phosphatases I"/>
    <property type="match status" value="1"/>
</dbReference>
<evidence type="ECO:0000313" key="9">
    <source>
        <dbReference type="Proteomes" id="UP000060345"/>
    </source>
</evidence>
<evidence type="ECO:0000313" key="10">
    <source>
        <dbReference type="Proteomes" id="UP000682005"/>
    </source>
</evidence>
<name>A0A0K1NKP5_9BACT</name>
<dbReference type="EMBL" id="CP012074">
    <property type="protein sequence ID" value="AKU69654.1"/>
    <property type="molecule type" value="Genomic_DNA"/>
</dbReference>
<protein>
    <recommendedName>
        <fullName evidence="2">protein-tyrosine-phosphatase</fullName>
        <ecNumber evidence="2">3.1.3.48</ecNumber>
    </recommendedName>
</protein>
<dbReference type="Proteomes" id="UP000060345">
    <property type="component" value="Chromosome 1"/>
</dbReference>
<dbReference type="PANTHER" id="PTHR11717:SF7">
    <property type="entry name" value="LOW MOLECULAR WEIGHT PHOSPHOTYROSINE PROTEIN PHOSPHATASE"/>
    <property type="match status" value="1"/>
</dbReference>
<evidence type="ECO:0000313" key="8">
    <source>
        <dbReference type="EMBL" id="QUB86481.1"/>
    </source>
</evidence>
<reference evidence="8 10" key="2">
    <citation type="submission" date="2021-03" db="EMBL/GenBank/DDBJ databases">
        <title>Human Oral Microbial Genomes.</title>
        <authorList>
            <person name="Johnston C.D."/>
            <person name="Chen T."/>
            <person name="Dewhirst F.E."/>
        </authorList>
    </citation>
    <scope>NUCLEOTIDE SEQUENCE [LARGE SCALE GENOMIC DNA]</scope>
    <source>
        <strain evidence="8 10">W1435</strain>
    </source>
</reference>
<dbReference type="OrthoDB" id="9784339at2"/>
<evidence type="ECO:0000259" key="6">
    <source>
        <dbReference type="SMART" id="SM00226"/>
    </source>
</evidence>
<keyword evidence="4" id="KW-0904">Protein phosphatase</keyword>
<dbReference type="EC" id="3.1.3.48" evidence="2"/>
<sequence>MDITTNKKERILFICLGNICRSPAAHAVMQHLVEERGCAGQYEIDSAGIGNWHVGQLPDQRMREHGRRRGYSVDHHARQFDARTDFDRFDRIVVMDEENYRNITSQAPDDEAREKVIRMADYFTQHPHSTCVPDPYYGGPEDFELALDLIEDGCKGILNS</sequence>
<gene>
    <name evidence="7" type="ORF">ADJ77_03250</name>
    <name evidence="8" type="ORF">J5A51_10365</name>
</gene>
<accession>A0A0K1NKP5</accession>
<dbReference type="EMBL" id="CP072370">
    <property type="protein sequence ID" value="QUB86481.1"/>
    <property type="molecule type" value="Genomic_DNA"/>
</dbReference>
<evidence type="ECO:0000313" key="7">
    <source>
        <dbReference type="EMBL" id="AKU69654.1"/>
    </source>
</evidence>
<evidence type="ECO:0000256" key="5">
    <source>
        <dbReference type="PIRSR" id="PIRSR617867-1"/>
    </source>
</evidence>
<dbReference type="PRINTS" id="PR00719">
    <property type="entry name" value="LMWPTPASE"/>
</dbReference>
<dbReference type="SMART" id="SM00226">
    <property type="entry name" value="LMWPc"/>
    <property type="match status" value="1"/>
</dbReference>
<keyword evidence="10" id="KW-1185">Reference proteome</keyword>
<evidence type="ECO:0000256" key="2">
    <source>
        <dbReference type="ARBA" id="ARBA00013064"/>
    </source>
</evidence>
<dbReference type="STRING" id="1236517.ADJ77_03250"/>
<feature type="domain" description="Phosphotyrosine protein phosphatase I" evidence="6">
    <location>
        <begin position="9"/>
        <end position="160"/>
    </location>
</feature>
<evidence type="ECO:0000256" key="4">
    <source>
        <dbReference type="ARBA" id="ARBA00022912"/>
    </source>
</evidence>
<dbReference type="InterPro" id="IPR036196">
    <property type="entry name" value="Ptyr_pPase_sf"/>
</dbReference>